<dbReference type="EMBL" id="JAWZYT010001119">
    <property type="protein sequence ID" value="KAK4315297.1"/>
    <property type="molecule type" value="Genomic_DNA"/>
</dbReference>
<comment type="caution">
    <text evidence="14">The sequence shown here is derived from an EMBL/GenBank/DDBJ whole genome shotgun (WGS) entry which is preliminary data.</text>
</comment>
<name>A0AAE1PY89_9EUCA</name>
<dbReference type="Proteomes" id="UP001292094">
    <property type="component" value="Unassembled WGS sequence"/>
</dbReference>
<keyword evidence="10" id="KW-0407">Ion channel</keyword>
<comment type="subcellular location">
    <subcellularLocation>
        <location evidence="1">Membrane</location>
        <topology evidence="1">Multi-pass membrane protein</topology>
    </subcellularLocation>
</comment>
<sequence>MYPRQVLNKEYSFRTPAHSLLRTSVMMIGEINYSDVFDKEGAPLEYPEVTYALLVTFLVVMSILIMNLLVGLAVDDIKAVQEQAMLQKLAMQTQLVLETEMVVPELVRRRCYVRKLTSTGTTRTPPPGLLSWVANTFAFHQEREMSEVELLRKEVRQLKTSIDDLREVKSSLSKLMEHLLLSSPSQTTNSTLNKL</sequence>
<dbReference type="PANTHER" id="PTHR47143">
    <property type="entry name" value="TRANSIENT RECEPTOR POTENTIAL CATION CHANNEL PROTEIN PAINLESS"/>
    <property type="match status" value="1"/>
</dbReference>
<keyword evidence="3 12" id="KW-0812">Transmembrane</keyword>
<reference evidence="14" key="1">
    <citation type="submission" date="2023-11" db="EMBL/GenBank/DDBJ databases">
        <title>Genome assemblies of two species of porcelain crab, Petrolisthes cinctipes and Petrolisthes manimaculis (Anomura: Porcellanidae).</title>
        <authorList>
            <person name="Angst P."/>
        </authorList>
    </citation>
    <scope>NUCLEOTIDE SEQUENCE</scope>
    <source>
        <strain evidence="14">PB745_02</strain>
        <tissue evidence="14">Gill</tissue>
    </source>
</reference>
<dbReference type="Pfam" id="PF00520">
    <property type="entry name" value="Ion_trans"/>
    <property type="match status" value="1"/>
</dbReference>
<evidence type="ECO:0000256" key="11">
    <source>
        <dbReference type="SAM" id="Coils"/>
    </source>
</evidence>
<evidence type="ECO:0000313" key="15">
    <source>
        <dbReference type="Proteomes" id="UP001292094"/>
    </source>
</evidence>
<evidence type="ECO:0000256" key="10">
    <source>
        <dbReference type="ARBA" id="ARBA00023303"/>
    </source>
</evidence>
<keyword evidence="5 12" id="KW-1133">Transmembrane helix</keyword>
<keyword evidence="11" id="KW-0175">Coiled coil</keyword>
<evidence type="ECO:0000256" key="1">
    <source>
        <dbReference type="ARBA" id="ARBA00004141"/>
    </source>
</evidence>
<evidence type="ECO:0000256" key="3">
    <source>
        <dbReference type="ARBA" id="ARBA00022692"/>
    </source>
</evidence>
<keyword evidence="8 12" id="KW-0472">Membrane</keyword>
<evidence type="ECO:0000256" key="7">
    <source>
        <dbReference type="ARBA" id="ARBA00023065"/>
    </source>
</evidence>
<evidence type="ECO:0000256" key="4">
    <source>
        <dbReference type="ARBA" id="ARBA00022737"/>
    </source>
</evidence>
<evidence type="ECO:0000259" key="13">
    <source>
        <dbReference type="Pfam" id="PF00520"/>
    </source>
</evidence>
<dbReference type="GO" id="GO:1902495">
    <property type="term" value="C:transmembrane transporter complex"/>
    <property type="evidence" value="ECO:0007669"/>
    <property type="project" value="TreeGrafter"/>
</dbReference>
<keyword evidence="6" id="KW-0040">ANK repeat</keyword>
<evidence type="ECO:0000256" key="5">
    <source>
        <dbReference type="ARBA" id="ARBA00022989"/>
    </source>
</evidence>
<evidence type="ECO:0000313" key="14">
    <source>
        <dbReference type="EMBL" id="KAK4315297.1"/>
    </source>
</evidence>
<keyword evidence="9" id="KW-0325">Glycoprotein</keyword>
<accession>A0AAE1PY89</accession>
<keyword evidence="7" id="KW-0406">Ion transport</keyword>
<evidence type="ECO:0000256" key="6">
    <source>
        <dbReference type="ARBA" id="ARBA00023043"/>
    </source>
</evidence>
<dbReference type="InterPro" id="IPR005821">
    <property type="entry name" value="Ion_trans_dom"/>
</dbReference>
<keyword evidence="4" id="KW-0677">Repeat</keyword>
<evidence type="ECO:0000256" key="12">
    <source>
        <dbReference type="SAM" id="Phobius"/>
    </source>
</evidence>
<feature type="domain" description="Ion transport" evidence="13">
    <location>
        <begin position="8"/>
        <end position="84"/>
    </location>
</feature>
<evidence type="ECO:0000256" key="2">
    <source>
        <dbReference type="ARBA" id="ARBA00022448"/>
    </source>
</evidence>
<feature type="transmembrane region" description="Helical" evidence="12">
    <location>
        <begin position="51"/>
        <end position="74"/>
    </location>
</feature>
<keyword evidence="15" id="KW-1185">Reference proteome</keyword>
<evidence type="ECO:0000256" key="8">
    <source>
        <dbReference type="ARBA" id="ARBA00023136"/>
    </source>
</evidence>
<dbReference type="AlphaFoldDB" id="A0AAE1PY89"/>
<feature type="coiled-coil region" evidence="11">
    <location>
        <begin position="141"/>
        <end position="168"/>
    </location>
</feature>
<keyword evidence="2" id="KW-0813">Transport</keyword>
<evidence type="ECO:0000256" key="9">
    <source>
        <dbReference type="ARBA" id="ARBA00023180"/>
    </source>
</evidence>
<dbReference type="GO" id="GO:0005216">
    <property type="term" value="F:monoatomic ion channel activity"/>
    <property type="evidence" value="ECO:0007669"/>
    <property type="project" value="InterPro"/>
</dbReference>
<protein>
    <recommendedName>
        <fullName evidence="13">Ion transport domain-containing protein</fullName>
    </recommendedName>
</protein>
<proteinExistence type="predicted"/>
<gene>
    <name evidence="14" type="ORF">Pmani_013468</name>
</gene>
<dbReference type="InterPro" id="IPR052076">
    <property type="entry name" value="TRP_cation_channel"/>
</dbReference>
<organism evidence="14 15">
    <name type="scientific">Petrolisthes manimaculis</name>
    <dbReference type="NCBI Taxonomy" id="1843537"/>
    <lineage>
        <taxon>Eukaryota</taxon>
        <taxon>Metazoa</taxon>
        <taxon>Ecdysozoa</taxon>
        <taxon>Arthropoda</taxon>
        <taxon>Crustacea</taxon>
        <taxon>Multicrustacea</taxon>
        <taxon>Malacostraca</taxon>
        <taxon>Eumalacostraca</taxon>
        <taxon>Eucarida</taxon>
        <taxon>Decapoda</taxon>
        <taxon>Pleocyemata</taxon>
        <taxon>Anomura</taxon>
        <taxon>Galatheoidea</taxon>
        <taxon>Porcellanidae</taxon>
        <taxon>Petrolisthes</taxon>
    </lineage>
</organism>
<dbReference type="PANTHER" id="PTHR47143:SF1">
    <property type="entry name" value="ION_TRANS DOMAIN-CONTAINING PROTEIN"/>
    <property type="match status" value="1"/>
</dbReference>